<keyword evidence="3" id="KW-1185">Reference proteome</keyword>
<dbReference type="RefSeq" id="WP_346753937.1">
    <property type="nucleotide sequence ID" value="NZ_JAUJEA010000009.1"/>
</dbReference>
<name>A0ABT8KWC4_9BACT</name>
<evidence type="ECO:0000313" key="2">
    <source>
        <dbReference type="EMBL" id="MDN5203913.1"/>
    </source>
</evidence>
<dbReference type="Pfam" id="PF00534">
    <property type="entry name" value="Glycos_transf_1"/>
    <property type="match status" value="1"/>
</dbReference>
<comment type="caution">
    <text evidence="2">The sequence shown here is derived from an EMBL/GenBank/DDBJ whole genome shotgun (WGS) entry which is preliminary data.</text>
</comment>
<dbReference type="InterPro" id="IPR001296">
    <property type="entry name" value="Glyco_trans_1"/>
</dbReference>
<dbReference type="PANTHER" id="PTHR12526">
    <property type="entry name" value="GLYCOSYLTRANSFERASE"/>
    <property type="match status" value="1"/>
</dbReference>
<dbReference type="InterPro" id="IPR008928">
    <property type="entry name" value="6-hairpin_glycosidase_sf"/>
</dbReference>
<sequence>MRHTITNKQILFISSYPPRECGIATFCQDLVRALNKQFSKAYSFKICALEECDQLGRVYPEEVKYTLKTNHKKNYKTLATKINQDPDIAAVFIQHEFGLFSGAFGDYLLELLSILEKPIFTIFHTILPDTSPSLLKTVSAIAKFSERIIVMTQKSSRLLQKCYGIDPVQIQVFPHGTHLTVWKDKRFLKRKYGLSNRSVLSTFGLMGPNKNVETAIKAMPKIIQYFPNTTYLILGKTHPGIVAKEGEKYRAHLEELVDGLGLEEHVKFVNRYLSLEELLEYLLLTDIYLFTSKDPNQAVSGTFSYAMACGSPIISTPIPHALELIDPETGMFFDFEDSEHLSRCVMRLLKSPKKLESLSLNALHKMRLTVWENVAILYFRLLNNFFGKDNFQGYNLPDISLEHIKRLTTERGMIQFSKINEPDVDSGYTLDDNARALIALTMHQALMKTAESTELISRYLKFIINCQQKDGKFLNYVDVKGAFHSQNHYVNLEDSNARAIWALGYFVANNGTEDEDVSFRVLLSLSKALTWIQGVESPRAIAFIIKGLYYFYQHWPFHKTYQLIIQMANKLVVRFLRSAEDNWDWFEDYMTYANSIMPEALLYVYKLTGKPIYKDIAQNTMDFLISKTFTDNQIQVISNRGWYHKGKEKNHFGEQPIDVSYTIQTLDLFHETFHDPKYKDHLIKAFSWFLGNNRLNQIIYDPVSGGCYDGLEEYGPNLNQGAESTVCYLIARLIAQKYIGTEDKITTLGTSAKRSEKVIQ</sequence>
<dbReference type="Proteomes" id="UP001172082">
    <property type="component" value="Unassembled WGS sequence"/>
</dbReference>
<dbReference type="InterPro" id="IPR008930">
    <property type="entry name" value="Terpenoid_cyclase/PrenylTrfase"/>
</dbReference>
<gene>
    <name evidence="2" type="ORF">QQ008_21150</name>
</gene>
<keyword evidence="2" id="KW-0808">Transferase</keyword>
<dbReference type="GO" id="GO:0016757">
    <property type="term" value="F:glycosyltransferase activity"/>
    <property type="evidence" value="ECO:0007669"/>
    <property type="project" value="UniProtKB-KW"/>
</dbReference>
<dbReference type="SUPFAM" id="SSF48208">
    <property type="entry name" value="Six-hairpin glycosidases"/>
    <property type="match status" value="1"/>
</dbReference>
<dbReference type="SUPFAM" id="SSF53756">
    <property type="entry name" value="UDP-Glycosyltransferase/glycogen phosphorylase"/>
    <property type="match status" value="1"/>
</dbReference>
<proteinExistence type="predicted"/>
<dbReference type="PANTHER" id="PTHR12526:SF572">
    <property type="entry name" value="BLL5144 PROTEIN"/>
    <property type="match status" value="1"/>
</dbReference>
<dbReference type="Gene3D" id="3.40.50.2000">
    <property type="entry name" value="Glycogen Phosphorylase B"/>
    <property type="match status" value="2"/>
</dbReference>
<accession>A0ABT8KWC4</accession>
<evidence type="ECO:0000259" key="1">
    <source>
        <dbReference type="Pfam" id="PF00534"/>
    </source>
</evidence>
<dbReference type="EMBL" id="JAUJEA010000009">
    <property type="protein sequence ID" value="MDN5203913.1"/>
    <property type="molecule type" value="Genomic_DNA"/>
</dbReference>
<feature type="domain" description="Glycosyl transferase family 1" evidence="1">
    <location>
        <begin position="186"/>
        <end position="362"/>
    </location>
</feature>
<protein>
    <submittedName>
        <fullName evidence="2">Glycosyltransferase</fullName>
        <ecNumber evidence="2">2.4.-.-</ecNumber>
    </submittedName>
</protein>
<reference evidence="2" key="1">
    <citation type="submission" date="2023-06" db="EMBL/GenBank/DDBJ databases">
        <title>Genomic of Parafulvivirga corallium.</title>
        <authorList>
            <person name="Wang G."/>
        </authorList>
    </citation>
    <scope>NUCLEOTIDE SEQUENCE</scope>
    <source>
        <strain evidence="2">BMA10</strain>
    </source>
</reference>
<dbReference type="EC" id="2.4.-.-" evidence="2"/>
<evidence type="ECO:0000313" key="3">
    <source>
        <dbReference type="Proteomes" id="UP001172082"/>
    </source>
</evidence>
<dbReference type="SUPFAM" id="SSF48239">
    <property type="entry name" value="Terpenoid cyclases/Protein prenyltransferases"/>
    <property type="match status" value="1"/>
</dbReference>
<keyword evidence="2" id="KW-0328">Glycosyltransferase</keyword>
<organism evidence="2 3">
    <name type="scientific">Splendidivirga corallicola</name>
    <dbReference type="NCBI Taxonomy" id="3051826"/>
    <lineage>
        <taxon>Bacteria</taxon>
        <taxon>Pseudomonadati</taxon>
        <taxon>Bacteroidota</taxon>
        <taxon>Cytophagia</taxon>
        <taxon>Cytophagales</taxon>
        <taxon>Splendidivirgaceae</taxon>
        <taxon>Splendidivirga</taxon>
    </lineage>
</organism>